<accession>A0ABR1AY73</accession>
<gene>
    <name evidence="7" type="ORF">RUM44_005838</name>
</gene>
<keyword evidence="3" id="KW-1015">Disulfide bond</keyword>
<keyword evidence="5" id="KW-0378">Hydrolase</keyword>
<reference evidence="7 8" key="1">
    <citation type="submission" date="2023-09" db="EMBL/GenBank/DDBJ databases">
        <title>Genomes of two closely related lineages of the louse Polyplax serrata with different host specificities.</title>
        <authorList>
            <person name="Martinu J."/>
            <person name="Tarabai H."/>
            <person name="Stefka J."/>
            <person name="Hypsa V."/>
        </authorList>
    </citation>
    <scope>NUCLEOTIDE SEQUENCE [LARGE SCALE GENOMIC DNA]</scope>
    <source>
        <strain evidence="7">98ZLc_SE</strain>
    </source>
</reference>
<dbReference type="EC" id="3.1.1.4" evidence="5"/>
<keyword evidence="5" id="KW-0106">Calcium</keyword>
<dbReference type="CDD" id="cd00125">
    <property type="entry name" value="PLA2c"/>
    <property type="match status" value="1"/>
</dbReference>
<feature type="domain" description="Phospholipase A2-like central" evidence="6">
    <location>
        <begin position="149"/>
        <end position="275"/>
    </location>
</feature>
<protein>
    <recommendedName>
        <fullName evidence="5">Phospholipase A2</fullName>
        <ecNumber evidence="5">3.1.1.4</ecNumber>
    </recommendedName>
</protein>
<evidence type="ECO:0000259" key="6">
    <source>
        <dbReference type="SMART" id="SM00085"/>
    </source>
</evidence>
<dbReference type="InterPro" id="IPR001211">
    <property type="entry name" value="PLA2"/>
</dbReference>
<comment type="subcellular location">
    <subcellularLocation>
        <location evidence="1 5">Secreted</location>
    </subcellularLocation>
</comment>
<dbReference type="Proteomes" id="UP001359485">
    <property type="component" value="Unassembled WGS sequence"/>
</dbReference>
<dbReference type="Pfam" id="PF00068">
    <property type="entry name" value="Phospholip_A2_1"/>
    <property type="match status" value="1"/>
</dbReference>
<comment type="cofactor">
    <cofactor evidence="5">
        <name>Ca(2+)</name>
        <dbReference type="ChEBI" id="CHEBI:29108"/>
    </cofactor>
</comment>
<dbReference type="PANTHER" id="PTHR11716:SF107">
    <property type="entry name" value="PHOSPHOLIPASE A2"/>
    <property type="match status" value="1"/>
</dbReference>
<name>A0ABR1AY73_POLSC</name>
<evidence type="ECO:0000256" key="1">
    <source>
        <dbReference type="ARBA" id="ARBA00004613"/>
    </source>
</evidence>
<comment type="catalytic activity">
    <reaction evidence="5">
        <text>a 1,2-diacyl-sn-glycero-3-phosphocholine + H2O = a 1-acyl-sn-glycero-3-phosphocholine + a fatty acid + H(+)</text>
        <dbReference type="Rhea" id="RHEA:15801"/>
        <dbReference type="ChEBI" id="CHEBI:15377"/>
        <dbReference type="ChEBI" id="CHEBI:15378"/>
        <dbReference type="ChEBI" id="CHEBI:28868"/>
        <dbReference type="ChEBI" id="CHEBI:57643"/>
        <dbReference type="ChEBI" id="CHEBI:58168"/>
        <dbReference type="EC" id="3.1.1.4"/>
    </reaction>
</comment>
<evidence type="ECO:0000313" key="8">
    <source>
        <dbReference type="Proteomes" id="UP001359485"/>
    </source>
</evidence>
<dbReference type="InterPro" id="IPR033112">
    <property type="entry name" value="PLA2_Asp_AS"/>
</dbReference>
<sequence length="280" mass="31072">MLTFSGFTNVKCSVLQYRGSTFDYKSDSNNNLSALVNKSKALEEEIFSEVFGFGSSVEQYKQTRGRTLSKITPSSSQSSRMEYASFKHFNSPSGNKKLIYPFGNETVVHQNGYFVGFGGHPFSDIRFKKINYFRKSRSGKCADPRQKRSVFHLYNMVLCATGCNPLSYKGYGCYCGFLGSGYPVDGIDRTIWFHVIQFINLFLKKGTLLAAVADCTTGATPLQAVPSTDHGPYGGPGSCAQRLCECDKQLTLCLKRYPCPLGKALCKTSPFRLLQNVLTP</sequence>
<comment type="caution">
    <text evidence="7">The sequence shown here is derived from an EMBL/GenBank/DDBJ whole genome shotgun (WGS) entry which is preliminary data.</text>
</comment>
<dbReference type="SUPFAM" id="SSF48619">
    <property type="entry name" value="Phospholipase A2, PLA2"/>
    <property type="match status" value="1"/>
</dbReference>
<dbReference type="EMBL" id="JAWJWF010000006">
    <property type="protein sequence ID" value="KAK6631312.1"/>
    <property type="molecule type" value="Genomic_DNA"/>
</dbReference>
<evidence type="ECO:0000313" key="7">
    <source>
        <dbReference type="EMBL" id="KAK6631312.1"/>
    </source>
</evidence>
<comment type="similarity">
    <text evidence="4">Belongs to the phospholipase A2 family.</text>
</comment>
<dbReference type="PRINTS" id="PR00389">
    <property type="entry name" value="PHPHLIPASEA2"/>
</dbReference>
<evidence type="ECO:0000256" key="5">
    <source>
        <dbReference type="RuleBase" id="RU361236"/>
    </source>
</evidence>
<keyword evidence="8" id="KW-1185">Reference proteome</keyword>
<evidence type="ECO:0000256" key="4">
    <source>
        <dbReference type="RuleBase" id="RU003654"/>
    </source>
</evidence>
<keyword evidence="2 5" id="KW-0964">Secreted</keyword>
<evidence type="ECO:0000256" key="2">
    <source>
        <dbReference type="ARBA" id="ARBA00022525"/>
    </source>
</evidence>
<evidence type="ECO:0000256" key="3">
    <source>
        <dbReference type="ARBA" id="ARBA00023157"/>
    </source>
</evidence>
<dbReference type="PANTHER" id="PTHR11716">
    <property type="entry name" value="PHOSPHOLIPASE A2 FAMILY MEMBER"/>
    <property type="match status" value="1"/>
</dbReference>
<keyword evidence="5" id="KW-0443">Lipid metabolism</keyword>
<dbReference type="SMART" id="SM00085">
    <property type="entry name" value="PA2c"/>
    <property type="match status" value="1"/>
</dbReference>
<organism evidence="7 8">
    <name type="scientific">Polyplax serrata</name>
    <name type="common">Common mouse louse</name>
    <dbReference type="NCBI Taxonomy" id="468196"/>
    <lineage>
        <taxon>Eukaryota</taxon>
        <taxon>Metazoa</taxon>
        <taxon>Ecdysozoa</taxon>
        <taxon>Arthropoda</taxon>
        <taxon>Hexapoda</taxon>
        <taxon>Insecta</taxon>
        <taxon>Pterygota</taxon>
        <taxon>Neoptera</taxon>
        <taxon>Paraneoptera</taxon>
        <taxon>Psocodea</taxon>
        <taxon>Troctomorpha</taxon>
        <taxon>Phthiraptera</taxon>
        <taxon>Anoplura</taxon>
        <taxon>Polyplacidae</taxon>
        <taxon>Polyplax</taxon>
    </lineage>
</organism>
<dbReference type="InterPro" id="IPR016090">
    <property type="entry name" value="PLA2-like_dom"/>
</dbReference>
<proteinExistence type="inferred from homology"/>
<dbReference type="PROSITE" id="PS00119">
    <property type="entry name" value="PA2_ASP"/>
    <property type="match status" value="1"/>
</dbReference>
<dbReference type="InterPro" id="IPR036444">
    <property type="entry name" value="PLipase_A2_dom_sf"/>
</dbReference>
<dbReference type="Gene3D" id="1.20.90.10">
    <property type="entry name" value="Phospholipase A2 domain"/>
    <property type="match status" value="1"/>
</dbReference>